<keyword evidence="6" id="KW-0378">Hydrolase</keyword>
<keyword evidence="2" id="KW-0067">ATP-binding</keyword>
<dbReference type="SMART" id="SM00382">
    <property type="entry name" value="AAA"/>
    <property type="match status" value="1"/>
</dbReference>
<sequence length="495" mass="54036">MNLNQHLSELIRACFTGIWLQSHEHDDALQEIARLCRAEDWNLVSWDIESGLVLPGGVVADETSGNDPLGAIRAVNSLADGETPTLLVLANYHRFLGSAEIAQAMHRQIVAGKNNRISLIVLSPVVQIPAELEKQFVVIEYELPTREQLTEIAEGIATEADEMPTGSDREMVLDAASGLTRMEAENAFSLSLVRHGRITPESVWELKSNTIKKSGLLSLHQSEDDFNTLGGLDSLKAFCKRSLLRTTSSDTKYLPRGVLLLGVPGTGKSAFAKALGKETGRPTLILDIGKLMGSLVGATEQNIRQALKIADAMAPCILFIDELEKALSGATGSGQADSGVSSRLFGTLLSWMNDHTSNVYVIATCNDISKLPPELTRAERFDGIVFLDLPGAEQKKRIWNQYVEYFEVDAEQTRPDDRDWTGAEIRSCCRLAALLDVPLTQAATNVVPIAATASESVQSLRTWASGRCLDAESGGIYHHTSKKRRRKVSRDASLN</sequence>
<dbReference type="PANTHER" id="PTHR42960:SF1">
    <property type="entry name" value="YCF46 PROTEIN"/>
    <property type="match status" value="1"/>
</dbReference>
<dbReference type="InterPro" id="IPR027417">
    <property type="entry name" value="P-loop_NTPase"/>
</dbReference>
<accession>A0A5C5VLK1</accession>
<gene>
    <name evidence="6" type="primary">ftsH4_1</name>
    <name evidence="6" type="ORF">Enr8_06370</name>
</gene>
<comment type="caution">
    <text evidence="6">The sequence shown here is derived from an EMBL/GenBank/DDBJ whole genome shotgun (WGS) entry which is preliminary data.</text>
</comment>
<dbReference type="Proteomes" id="UP000318878">
    <property type="component" value="Unassembled WGS sequence"/>
</dbReference>
<reference evidence="6 7" key="1">
    <citation type="submission" date="2019-02" db="EMBL/GenBank/DDBJ databases">
        <title>Deep-cultivation of Planctomycetes and their phenomic and genomic characterization uncovers novel biology.</title>
        <authorList>
            <person name="Wiegand S."/>
            <person name="Jogler M."/>
            <person name="Boedeker C."/>
            <person name="Pinto D."/>
            <person name="Vollmers J."/>
            <person name="Rivas-Marin E."/>
            <person name="Kohn T."/>
            <person name="Peeters S.H."/>
            <person name="Heuer A."/>
            <person name="Rast P."/>
            <person name="Oberbeckmann S."/>
            <person name="Bunk B."/>
            <person name="Jeske O."/>
            <person name="Meyerdierks A."/>
            <person name="Storesund J.E."/>
            <person name="Kallscheuer N."/>
            <person name="Luecker S."/>
            <person name="Lage O.M."/>
            <person name="Pohl T."/>
            <person name="Merkel B.J."/>
            <person name="Hornburger P."/>
            <person name="Mueller R.-W."/>
            <person name="Bruemmer F."/>
            <person name="Labrenz M."/>
            <person name="Spormann A.M."/>
            <person name="Op Den Camp H."/>
            <person name="Overmann J."/>
            <person name="Amann R."/>
            <person name="Jetten M.S.M."/>
            <person name="Mascher T."/>
            <person name="Medema M.H."/>
            <person name="Devos D.P."/>
            <person name="Kaster A.-K."/>
            <person name="Ovreas L."/>
            <person name="Rohde M."/>
            <person name="Galperin M.Y."/>
            <person name="Jogler C."/>
        </authorList>
    </citation>
    <scope>NUCLEOTIDE SEQUENCE [LARGE SCALE GENOMIC DNA]</scope>
    <source>
        <strain evidence="6 7">Enr8</strain>
    </source>
</reference>
<evidence type="ECO:0000256" key="1">
    <source>
        <dbReference type="ARBA" id="ARBA00022741"/>
    </source>
</evidence>
<comment type="similarity">
    <text evidence="3">Belongs to the AAA ATPase family. Highly divergent.</text>
</comment>
<protein>
    <recommendedName>
        <fullName evidence="4">Uncharacterized AAA domain-containing protein ycf46</fullName>
    </recommendedName>
</protein>
<dbReference type="AlphaFoldDB" id="A0A5C5VLK1"/>
<dbReference type="SUPFAM" id="SSF52540">
    <property type="entry name" value="P-loop containing nucleoside triphosphate hydrolases"/>
    <property type="match status" value="1"/>
</dbReference>
<organism evidence="6 7">
    <name type="scientific">Blastopirellula retiformator</name>
    <dbReference type="NCBI Taxonomy" id="2527970"/>
    <lineage>
        <taxon>Bacteria</taxon>
        <taxon>Pseudomonadati</taxon>
        <taxon>Planctomycetota</taxon>
        <taxon>Planctomycetia</taxon>
        <taxon>Pirellulales</taxon>
        <taxon>Pirellulaceae</taxon>
        <taxon>Blastopirellula</taxon>
    </lineage>
</organism>
<dbReference type="GO" id="GO:0006508">
    <property type="term" value="P:proteolysis"/>
    <property type="evidence" value="ECO:0007669"/>
    <property type="project" value="UniProtKB-KW"/>
</dbReference>
<dbReference type="Pfam" id="PF00004">
    <property type="entry name" value="AAA"/>
    <property type="match status" value="1"/>
</dbReference>
<evidence type="ECO:0000313" key="7">
    <source>
        <dbReference type="Proteomes" id="UP000318878"/>
    </source>
</evidence>
<dbReference type="EMBL" id="SJPF01000001">
    <property type="protein sequence ID" value="TWT38943.1"/>
    <property type="molecule type" value="Genomic_DNA"/>
</dbReference>
<dbReference type="InterPro" id="IPR003593">
    <property type="entry name" value="AAA+_ATPase"/>
</dbReference>
<dbReference type="RefSeq" id="WP_146429159.1">
    <property type="nucleotide sequence ID" value="NZ_SJPF01000001.1"/>
</dbReference>
<dbReference type="InterPro" id="IPR052381">
    <property type="entry name" value="AAA_domain_protein"/>
</dbReference>
<name>A0A5C5VLK1_9BACT</name>
<keyword evidence="6" id="KW-0645">Protease</keyword>
<dbReference type="Gene3D" id="3.40.50.300">
    <property type="entry name" value="P-loop containing nucleotide triphosphate hydrolases"/>
    <property type="match status" value="1"/>
</dbReference>
<evidence type="ECO:0000256" key="2">
    <source>
        <dbReference type="ARBA" id="ARBA00022840"/>
    </source>
</evidence>
<evidence type="ECO:0000256" key="4">
    <source>
        <dbReference type="ARBA" id="ARBA00040480"/>
    </source>
</evidence>
<proteinExistence type="inferred from homology"/>
<evidence type="ECO:0000313" key="6">
    <source>
        <dbReference type="EMBL" id="TWT38943.1"/>
    </source>
</evidence>
<evidence type="ECO:0000256" key="3">
    <source>
        <dbReference type="ARBA" id="ARBA00038088"/>
    </source>
</evidence>
<feature type="domain" description="AAA+ ATPase" evidence="5">
    <location>
        <begin position="254"/>
        <end position="391"/>
    </location>
</feature>
<dbReference type="InterPro" id="IPR003959">
    <property type="entry name" value="ATPase_AAA_core"/>
</dbReference>
<keyword evidence="7" id="KW-1185">Reference proteome</keyword>
<dbReference type="GO" id="GO:0008237">
    <property type="term" value="F:metallopeptidase activity"/>
    <property type="evidence" value="ECO:0007669"/>
    <property type="project" value="UniProtKB-KW"/>
</dbReference>
<dbReference type="GO" id="GO:0016887">
    <property type="term" value="F:ATP hydrolysis activity"/>
    <property type="evidence" value="ECO:0007669"/>
    <property type="project" value="InterPro"/>
</dbReference>
<evidence type="ECO:0000259" key="5">
    <source>
        <dbReference type="SMART" id="SM00382"/>
    </source>
</evidence>
<dbReference type="OrthoDB" id="9806903at2"/>
<dbReference type="PANTHER" id="PTHR42960">
    <property type="entry name" value="YCF46 PROTEIN"/>
    <property type="match status" value="1"/>
</dbReference>
<dbReference type="GO" id="GO:0005524">
    <property type="term" value="F:ATP binding"/>
    <property type="evidence" value="ECO:0007669"/>
    <property type="project" value="UniProtKB-KW"/>
</dbReference>
<keyword evidence="1" id="KW-0547">Nucleotide-binding</keyword>
<keyword evidence="6" id="KW-0482">Metalloprotease</keyword>